<dbReference type="Gene3D" id="3.40.50.2300">
    <property type="match status" value="1"/>
</dbReference>
<sequence length="552" mass="64463">MANIVGSELRCRVKKRYEQKKIFLIRKPSQELNDFTDTYGFERKTFQEMNEKLMKMCGHFYNIQLSTFDISINETLKAITKENNVINLWVRDYYDNTSDVHHHKRLVYAGDVVYQPILFDDRPESDACSNSKDQESEKRIAKIVSKSVANINSGDFVDFVSSIQYENNTVTSRRSCLKQANKTTDLTIVLVCSDKWKNCLNKNWFVAKNLKFKFQSTNTCGEFTKIYQNNILAVLAPTPFEMEYEVTIPTIFYETPYMSSEHKTLFPNSMNLISGLLLKHVFMKFINKAGWRRVAIISDETPYSFDFEVEMLDLFHGNQILYNVQRCKNADDFEKAKRYLVAVDARIIIANVNETNARELTRILDKYKSRFIILFRVLPFWDWIDYKFQNWISITMGPSEIDYKTCQVERDPICIAIMLSLGIVANTHAEYSLTPEDLHRTTFYRKFAKTMATKIPPESVAYVKRRNEELSKLYLTKNGEISKEVTYSAPFNAEVLDQKECIAKVNNFTRPCDYSVYLYLMLVVIMFAITLLTITCYFHESSPLISNSYQQL</sequence>
<protein>
    <recommendedName>
        <fullName evidence="4">Receptor ligand binding region domain-containing protein</fullName>
    </recommendedName>
</protein>
<keyword evidence="1" id="KW-1133">Transmembrane helix</keyword>
<evidence type="ECO:0000313" key="3">
    <source>
        <dbReference type="Proteomes" id="UP000494256"/>
    </source>
</evidence>
<gene>
    <name evidence="2" type="ORF">APLA_LOCUS2241</name>
</gene>
<keyword evidence="1" id="KW-0472">Membrane</keyword>
<accession>A0A8S0Z0K1</accession>
<dbReference type="SUPFAM" id="SSF53822">
    <property type="entry name" value="Periplasmic binding protein-like I"/>
    <property type="match status" value="1"/>
</dbReference>
<dbReference type="OrthoDB" id="8881719at2759"/>
<keyword evidence="1" id="KW-0812">Transmembrane</keyword>
<comment type="caution">
    <text evidence="2">The sequence shown here is derived from an EMBL/GenBank/DDBJ whole genome shotgun (WGS) entry which is preliminary data.</text>
</comment>
<organism evidence="2 3">
    <name type="scientific">Arctia plantaginis</name>
    <name type="common">Wood tiger moth</name>
    <name type="synonym">Phalaena plantaginis</name>
    <dbReference type="NCBI Taxonomy" id="874455"/>
    <lineage>
        <taxon>Eukaryota</taxon>
        <taxon>Metazoa</taxon>
        <taxon>Ecdysozoa</taxon>
        <taxon>Arthropoda</taxon>
        <taxon>Hexapoda</taxon>
        <taxon>Insecta</taxon>
        <taxon>Pterygota</taxon>
        <taxon>Neoptera</taxon>
        <taxon>Endopterygota</taxon>
        <taxon>Lepidoptera</taxon>
        <taxon>Glossata</taxon>
        <taxon>Ditrysia</taxon>
        <taxon>Noctuoidea</taxon>
        <taxon>Erebidae</taxon>
        <taxon>Arctiinae</taxon>
        <taxon>Arctia</taxon>
    </lineage>
</organism>
<name>A0A8S0Z0K1_ARCPL</name>
<dbReference type="Proteomes" id="UP000494256">
    <property type="component" value="Unassembled WGS sequence"/>
</dbReference>
<dbReference type="InterPro" id="IPR028082">
    <property type="entry name" value="Peripla_BP_I"/>
</dbReference>
<reference evidence="2 3" key="1">
    <citation type="submission" date="2020-04" db="EMBL/GenBank/DDBJ databases">
        <authorList>
            <person name="Wallbank WR R."/>
            <person name="Pardo Diaz C."/>
            <person name="Kozak K."/>
            <person name="Martin S."/>
            <person name="Jiggins C."/>
            <person name="Moest M."/>
            <person name="Warren A I."/>
            <person name="Byers J.R.P. K."/>
            <person name="Montejo-Kovacevich G."/>
            <person name="Yen C E."/>
        </authorList>
    </citation>
    <scope>NUCLEOTIDE SEQUENCE [LARGE SCALE GENOMIC DNA]</scope>
</reference>
<dbReference type="EMBL" id="CADEBD010000226">
    <property type="protein sequence ID" value="CAB3225487.1"/>
    <property type="molecule type" value="Genomic_DNA"/>
</dbReference>
<proteinExistence type="predicted"/>
<feature type="transmembrane region" description="Helical" evidence="1">
    <location>
        <begin position="516"/>
        <end position="538"/>
    </location>
</feature>
<evidence type="ECO:0000313" key="2">
    <source>
        <dbReference type="EMBL" id="CAB3225487.1"/>
    </source>
</evidence>
<evidence type="ECO:0000256" key="1">
    <source>
        <dbReference type="SAM" id="Phobius"/>
    </source>
</evidence>
<dbReference type="AlphaFoldDB" id="A0A8S0Z0K1"/>
<evidence type="ECO:0008006" key="4">
    <source>
        <dbReference type="Google" id="ProtNLM"/>
    </source>
</evidence>